<organism evidence="9 10">
    <name type="scientific">Sclerotinia sclerotiorum (strain ATCC 18683 / 1980 / Ss-1)</name>
    <name type="common">White mold</name>
    <name type="synonym">Whetzelinia sclerotiorum</name>
    <dbReference type="NCBI Taxonomy" id="665079"/>
    <lineage>
        <taxon>Eukaryota</taxon>
        <taxon>Fungi</taxon>
        <taxon>Dikarya</taxon>
        <taxon>Ascomycota</taxon>
        <taxon>Pezizomycotina</taxon>
        <taxon>Leotiomycetes</taxon>
        <taxon>Helotiales</taxon>
        <taxon>Sclerotiniaceae</taxon>
        <taxon>Sclerotinia</taxon>
    </lineage>
</organism>
<dbReference type="InterPro" id="IPR016197">
    <property type="entry name" value="Chromo-like_dom_sf"/>
</dbReference>
<evidence type="ECO:0000313" key="9">
    <source>
        <dbReference type="EMBL" id="EDN97167.1"/>
    </source>
</evidence>
<evidence type="ECO:0000256" key="1">
    <source>
        <dbReference type="ARBA" id="ARBA00011353"/>
    </source>
</evidence>
<keyword evidence="3 5" id="KW-0863">Zinc-finger</keyword>
<evidence type="ECO:0000313" key="10">
    <source>
        <dbReference type="Proteomes" id="UP000001312"/>
    </source>
</evidence>
<feature type="region of interest" description="Disordered" evidence="6">
    <location>
        <begin position="478"/>
        <end position="507"/>
    </location>
</feature>
<feature type="domain" description="Chromo" evidence="7">
    <location>
        <begin position="39"/>
        <end position="117"/>
    </location>
</feature>
<feature type="compositionally biased region" description="Polar residues" evidence="6">
    <location>
        <begin position="498"/>
        <end position="507"/>
    </location>
</feature>
<dbReference type="InterPro" id="IPR036855">
    <property type="entry name" value="Znf_CCCH_sf"/>
</dbReference>
<sequence length="1246" mass="141050">MSSKKANTKVFSSLEEDEISKLLLESTDDEEQYPSDHEFTVERILAQKSEDGQQLYLIRWAGFPEEESSVNTHHIKTHPEYTANIYISQWEPRRNILGKPILDAWKSRQSRELEGLDTPYDTRKLEALKRRVEDGKLRRRRLRREKRKRQGIVVSPHDSDADAGEEESTVLRQNVGSPTPDGKRNPERQQQVQATKKPEGPVQNDSDLSSDEPLFVNQQQTAKLDASSSKTAPRPEEESQKQAASKPRAADTLEIAAAKKSTSSRGTPKIRGGGAMRGGSSLYSQNVFISGKAPRKQKASLIEAAADSSKDQRHFKTRHILRKVELAGRTMAEKAPDLAFIPGGLINPSKASSAQKPEALRRTSSAPQNEEENRRVPPATPNHEQQEDSHGPAPHPAEMSWEDVQHIPYEQRTRCFFTTQPQGCYNSHCKYLHVDDPRLPVVSAPDGWFDSQKKICFFYNLDGNCRRGDACRDLHNSNSNIPVRSPPPGWVPPASSGKTMSRKSQAPHSVGGPKMVCYYWYSENNCKKGDECKLAHSNDNDFPVATKPGSIPLKSIPCKYWNQGHCQLDRNCYFKHEQAQYSPVVYTSHVDPDVVDLGISRERGSQRPLHNARTTPVPGDDDAIDVEMNAAPDLPPLERNHQEAEQLPFDNDLMNGEVQSAGAKIKAVTFGPQAQPTNLDFTSLPTDASDWKKAFVSAETLHFEQICTVHDFKSKYGHIQQYTYWQQNISTDSTDQAGCHMVKNIAEYLCLWISGLACVSDNYIILLYPVAVEEWKYLDVAPSLPTDAKLRYLVFGTQSHILSSVESSKINQNSSTDLSYRDMMMKSFHHLDYEKLIMDQKSKDQKVKDQKVKRLIFNFCLIFPASNQSTAELIASWLKSCSIYSKIYNYQKPGCWNHFRKNVNAGAVLIHSSALSLISDTDLVHGMTTEGMNYTFWCIQDSTSKMPFSHITQKPELGQIVTKRLLPLGYAILLTPSFLVAEPVMTLNFLKWYQKKLKSSINGSIRVLCCHELPNFLMELSISKVEEQQELMRNLSGDPSMLAKLSAKGLSHEQCEARLDLYWLLCDMLRKDLPANLSPFDCDPSEEESRSPLLFAPPSIDQNDEKKLVAWFAGWAYAHLDKYRRFYVVGSGKSKKSVNDPVRMIPEKDIFPQNSKAFREGGALAWARRGRVPFPIATNLEPSNINVVQSQEVEAELKEFKFDLTDQWYPEWRRNTGEGQSTNHITEYRWDLTVAYSAFSGWFFDS</sequence>
<feature type="zinc finger region" description="C3H1-type" evidence="5">
    <location>
        <begin position="511"/>
        <end position="539"/>
    </location>
</feature>
<dbReference type="GO" id="GO:0006338">
    <property type="term" value="P:chromatin remodeling"/>
    <property type="evidence" value="ECO:0007669"/>
    <property type="project" value="UniProtKB-ARBA"/>
</dbReference>
<dbReference type="SUPFAM" id="SSF54160">
    <property type="entry name" value="Chromo domain-like"/>
    <property type="match status" value="1"/>
</dbReference>
<dbReference type="HOGENOM" id="CLU_248714_0_0_1"/>
<evidence type="ECO:0000256" key="6">
    <source>
        <dbReference type="SAM" id="MobiDB-lite"/>
    </source>
</evidence>
<feature type="region of interest" description="Disordered" evidence="6">
    <location>
        <begin position="347"/>
        <end position="398"/>
    </location>
</feature>
<feature type="domain" description="C3H1-type" evidence="8">
    <location>
        <begin position="450"/>
        <end position="478"/>
    </location>
</feature>
<keyword evidence="4 5" id="KW-0862">Zinc</keyword>
<comment type="subunit">
    <text evidence="1">Component of the NuA4 histone acetyltransferase complex.</text>
</comment>
<feature type="region of interest" description="Disordered" evidence="6">
    <location>
        <begin position="131"/>
        <end position="281"/>
    </location>
</feature>
<dbReference type="Gene3D" id="4.10.1000.10">
    <property type="entry name" value="Zinc finger, CCCH-type"/>
    <property type="match status" value="1"/>
</dbReference>
<evidence type="ECO:0000256" key="2">
    <source>
        <dbReference type="ARBA" id="ARBA00022723"/>
    </source>
</evidence>
<dbReference type="SUPFAM" id="SSF90229">
    <property type="entry name" value="CCCH zinc finger"/>
    <property type="match status" value="1"/>
</dbReference>
<feature type="zinc finger region" description="C3H1-type" evidence="5">
    <location>
        <begin position="450"/>
        <end position="478"/>
    </location>
</feature>
<feature type="compositionally biased region" description="Polar residues" evidence="6">
    <location>
        <begin position="216"/>
        <end position="231"/>
    </location>
</feature>
<evidence type="ECO:0008006" key="11">
    <source>
        <dbReference type="Google" id="ProtNLM"/>
    </source>
</evidence>
<dbReference type="CDD" id="cd18966">
    <property type="entry name" value="chromodomain"/>
    <property type="match status" value="1"/>
</dbReference>
<dbReference type="PROSITE" id="PS50103">
    <property type="entry name" value="ZF_C3H1"/>
    <property type="match status" value="3"/>
</dbReference>
<proteinExistence type="predicted"/>
<evidence type="ECO:0000259" key="7">
    <source>
        <dbReference type="PROSITE" id="PS50013"/>
    </source>
</evidence>
<evidence type="ECO:0000259" key="8">
    <source>
        <dbReference type="PROSITE" id="PS50103"/>
    </source>
</evidence>
<evidence type="ECO:0000256" key="4">
    <source>
        <dbReference type="ARBA" id="ARBA00022833"/>
    </source>
</evidence>
<name>A7E9W5_SCLS1</name>
<feature type="compositionally biased region" description="Basic residues" evidence="6">
    <location>
        <begin position="137"/>
        <end position="150"/>
    </location>
</feature>
<dbReference type="eggNOG" id="ENOG502STGS">
    <property type="taxonomic scope" value="Eukaryota"/>
</dbReference>
<dbReference type="KEGG" id="ssl:SS1G_02095"/>
<dbReference type="GO" id="GO:0008270">
    <property type="term" value="F:zinc ion binding"/>
    <property type="evidence" value="ECO:0007669"/>
    <property type="project" value="UniProtKB-KW"/>
</dbReference>
<feature type="domain" description="C3H1-type" evidence="8">
    <location>
        <begin position="552"/>
        <end position="579"/>
    </location>
</feature>
<keyword evidence="10" id="KW-1185">Reference proteome</keyword>
<dbReference type="EMBL" id="CH476622">
    <property type="protein sequence ID" value="EDN97167.1"/>
    <property type="molecule type" value="Genomic_DNA"/>
</dbReference>
<dbReference type="InterPro" id="IPR000953">
    <property type="entry name" value="Chromo/chromo_shadow_dom"/>
</dbReference>
<dbReference type="GeneID" id="5493608"/>
<dbReference type="SMART" id="SM00356">
    <property type="entry name" value="ZnF_C3H1"/>
    <property type="match status" value="4"/>
</dbReference>
<dbReference type="STRING" id="665079.A7E9W5"/>
<reference evidence="10" key="1">
    <citation type="journal article" date="2011" name="PLoS Genet.">
        <title>Genomic analysis of the necrotrophic fungal pathogens Sclerotinia sclerotiorum and Botrytis cinerea.</title>
        <authorList>
            <person name="Amselem J."/>
            <person name="Cuomo C.A."/>
            <person name="van Kan J.A."/>
            <person name="Viaud M."/>
            <person name="Benito E.P."/>
            <person name="Couloux A."/>
            <person name="Coutinho P.M."/>
            <person name="de Vries R.P."/>
            <person name="Dyer P.S."/>
            <person name="Fillinger S."/>
            <person name="Fournier E."/>
            <person name="Gout L."/>
            <person name="Hahn M."/>
            <person name="Kohn L."/>
            <person name="Lapalu N."/>
            <person name="Plummer K.M."/>
            <person name="Pradier J.M."/>
            <person name="Quevillon E."/>
            <person name="Sharon A."/>
            <person name="Simon A."/>
            <person name="ten Have A."/>
            <person name="Tudzynski B."/>
            <person name="Tudzynski P."/>
            <person name="Wincker P."/>
            <person name="Andrew M."/>
            <person name="Anthouard V."/>
            <person name="Beever R.E."/>
            <person name="Beffa R."/>
            <person name="Benoit I."/>
            <person name="Bouzid O."/>
            <person name="Brault B."/>
            <person name="Chen Z."/>
            <person name="Choquer M."/>
            <person name="Collemare J."/>
            <person name="Cotton P."/>
            <person name="Danchin E.G."/>
            <person name="Da Silva C."/>
            <person name="Gautier A."/>
            <person name="Giraud C."/>
            <person name="Giraud T."/>
            <person name="Gonzalez C."/>
            <person name="Grossetete S."/>
            <person name="Guldener U."/>
            <person name="Henrissat B."/>
            <person name="Howlett B.J."/>
            <person name="Kodira C."/>
            <person name="Kretschmer M."/>
            <person name="Lappartient A."/>
            <person name="Leroch M."/>
            <person name="Levis C."/>
            <person name="Mauceli E."/>
            <person name="Neuveglise C."/>
            <person name="Oeser B."/>
            <person name="Pearson M."/>
            <person name="Poulain J."/>
            <person name="Poussereau N."/>
            <person name="Quesneville H."/>
            <person name="Rascle C."/>
            <person name="Schumacher J."/>
            <person name="Segurens B."/>
            <person name="Sexton A."/>
            <person name="Silva E."/>
            <person name="Sirven C."/>
            <person name="Soanes D.M."/>
            <person name="Talbot N.J."/>
            <person name="Templeton M."/>
            <person name="Yandava C."/>
            <person name="Yarden O."/>
            <person name="Zeng Q."/>
            <person name="Rollins J.A."/>
            <person name="Lebrun M.H."/>
            <person name="Dickman M."/>
        </authorList>
    </citation>
    <scope>NUCLEOTIDE SEQUENCE [LARGE SCALE GENOMIC DNA]</scope>
    <source>
        <strain evidence="10">ATCC 18683 / 1980 / Ss-1</strain>
    </source>
</reference>
<gene>
    <name evidence="9" type="ORF">SS1G_02095</name>
</gene>
<evidence type="ECO:0000256" key="3">
    <source>
        <dbReference type="ARBA" id="ARBA00022771"/>
    </source>
</evidence>
<dbReference type="AlphaFoldDB" id="A7E9W5"/>
<protein>
    <recommendedName>
        <fullName evidence="11">Chromo domain-containing protein</fullName>
    </recommendedName>
</protein>
<dbReference type="RefSeq" id="XP_001597899.1">
    <property type="nucleotide sequence ID" value="XM_001597849.1"/>
</dbReference>
<accession>A7E9W5</accession>
<dbReference type="InterPro" id="IPR000571">
    <property type="entry name" value="Znf_CCCH"/>
</dbReference>
<feature type="zinc finger region" description="C3H1-type" evidence="5">
    <location>
        <begin position="552"/>
        <end position="579"/>
    </location>
</feature>
<dbReference type="OMA" id="DTGIHAG"/>
<dbReference type="InParanoid" id="A7E9W5"/>
<dbReference type="Proteomes" id="UP000001312">
    <property type="component" value="Unassembled WGS sequence"/>
</dbReference>
<dbReference type="Gene3D" id="2.40.50.40">
    <property type="match status" value="1"/>
</dbReference>
<evidence type="ECO:0000256" key="5">
    <source>
        <dbReference type="PROSITE-ProRule" id="PRU00723"/>
    </source>
</evidence>
<keyword evidence="2 5" id="KW-0479">Metal-binding</keyword>
<feature type="domain" description="C3H1-type" evidence="8">
    <location>
        <begin position="511"/>
        <end position="539"/>
    </location>
</feature>
<dbReference type="PROSITE" id="PS50013">
    <property type="entry name" value="CHROMO_2"/>
    <property type="match status" value="1"/>
</dbReference>